<evidence type="ECO:0000256" key="3">
    <source>
        <dbReference type="ARBA" id="ARBA00022927"/>
    </source>
</evidence>
<evidence type="ECO:0000256" key="1">
    <source>
        <dbReference type="ARBA" id="ARBA00022448"/>
    </source>
</evidence>
<comment type="caution">
    <text evidence="9">The sequence shown here is derived from an EMBL/GenBank/DDBJ whole genome shotgun (WGS) entry which is preliminary data.</text>
</comment>
<protein>
    <recommendedName>
        <fullName evidence="7">Nuclear pore complex protein</fullName>
    </recommendedName>
</protein>
<keyword evidence="6 7" id="KW-0539">Nucleus</keyword>
<keyword evidence="3" id="KW-0653">Protein transport</keyword>
<dbReference type="Pfam" id="PF04121">
    <property type="entry name" value="Nup84_Nup100"/>
    <property type="match status" value="1"/>
</dbReference>
<keyword evidence="4 7" id="KW-0811">Translocation</keyword>
<dbReference type="PANTHER" id="PTHR13003">
    <property type="entry name" value="NUP107-RELATED"/>
    <property type="match status" value="1"/>
</dbReference>
<gene>
    <name evidence="9" type="ORF">DUNSADRAFT_15956</name>
</gene>
<accession>A0ABQ7G4K4</accession>
<keyword evidence="5 7" id="KW-0906">Nuclear pore complex</keyword>
<dbReference type="Gene3D" id="1.10.3450.20">
    <property type="match status" value="1"/>
</dbReference>
<proteinExistence type="inferred from homology"/>
<dbReference type="InterPro" id="IPR007252">
    <property type="entry name" value="Nup84/Nup107"/>
</dbReference>
<evidence type="ECO:0000256" key="7">
    <source>
        <dbReference type="RuleBase" id="RU365072"/>
    </source>
</evidence>
<dbReference type="Proteomes" id="UP000815325">
    <property type="component" value="Unassembled WGS sequence"/>
</dbReference>
<evidence type="ECO:0000256" key="2">
    <source>
        <dbReference type="ARBA" id="ARBA00022816"/>
    </source>
</evidence>
<evidence type="ECO:0000313" key="9">
    <source>
        <dbReference type="EMBL" id="KAF5829538.1"/>
    </source>
</evidence>
<name>A0ABQ7G4K4_DUNSA</name>
<evidence type="ECO:0000256" key="4">
    <source>
        <dbReference type="ARBA" id="ARBA00023010"/>
    </source>
</evidence>
<feature type="region of interest" description="Disordered" evidence="8">
    <location>
        <begin position="159"/>
        <end position="178"/>
    </location>
</feature>
<dbReference type="PANTHER" id="PTHR13003:SF2">
    <property type="entry name" value="NUCLEAR PORE COMPLEX PROTEIN NUP107"/>
    <property type="match status" value="1"/>
</dbReference>
<evidence type="ECO:0000313" key="10">
    <source>
        <dbReference type="Proteomes" id="UP000815325"/>
    </source>
</evidence>
<keyword evidence="7" id="KW-0472">Membrane</keyword>
<keyword evidence="10" id="KW-1185">Reference proteome</keyword>
<comment type="similarity">
    <text evidence="7">Belongs to the nucleoporin Nup84/Nup107 family.</text>
</comment>
<dbReference type="EMBL" id="MU070147">
    <property type="protein sequence ID" value="KAF5829538.1"/>
    <property type="molecule type" value="Genomic_DNA"/>
</dbReference>
<keyword evidence="2" id="KW-0509">mRNA transport</keyword>
<evidence type="ECO:0000256" key="5">
    <source>
        <dbReference type="ARBA" id="ARBA00023132"/>
    </source>
</evidence>
<organism evidence="9 10">
    <name type="scientific">Dunaliella salina</name>
    <name type="common">Green alga</name>
    <name type="synonym">Protococcus salinus</name>
    <dbReference type="NCBI Taxonomy" id="3046"/>
    <lineage>
        <taxon>Eukaryota</taxon>
        <taxon>Viridiplantae</taxon>
        <taxon>Chlorophyta</taxon>
        <taxon>core chlorophytes</taxon>
        <taxon>Chlorophyceae</taxon>
        <taxon>CS clade</taxon>
        <taxon>Chlamydomonadales</taxon>
        <taxon>Dunaliellaceae</taxon>
        <taxon>Dunaliella</taxon>
    </lineage>
</organism>
<comment type="subcellular location">
    <subcellularLocation>
        <location evidence="7">Nucleus</location>
        <location evidence="7">Nuclear pore complex</location>
    </subcellularLocation>
    <subcellularLocation>
        <location evidence="7">Nucleus membrane</location>
    </subcellularLocation>
</comment>
<evidence type="ECO:0000256" key="8">
    <source>
        <dbReference type="SAM" id="MobiDB-lite"/>
    </source>
</evidence>
<reference evidence="9" key="1">
    <citation type="submission" date="2017-08" db="EMBL/GenBank/DDBJ databases">
        <authorList>
            <person name="Polle J.E."/>
            <person name="Barry K."/>
            <person name="Cushman J."/>
            <person name="Schmutz J."/>
            <person name="Tran D."/>
            <person name="Hathwaick L.T."/>
            <person name="Yim W.C."/>
            <person name="Jenkins J."/>
            <person name="Mckie-Krisberg Z.M."/>
            <person name="Prochnik S."/>
            <person name="Lindquist E."/>
            <person name="Dockter R.B."/>
            <person name="Adam C."/>
            <person name="Molina H."/>
            <person name="Bunkerborg J."/>
            <person name="Jin E."/>
            <person name="Buchheim M."/>
            <person name="Magnuson J."/>
        </authorList>
    </citation>
    <scope>NUCLEOTIDE SEQUENCE</scope>
    <source>
        <strain evidence="9">CCAP 19/18</strain>
    </source>
</reference>
<comment type="function">
    <text evidence="7">Functions as a component of the nuclear pore complex (NPC).</text>
</comment>
<keyword evidence="1 7" id="KW-0813">Transport</keyword>
<sequence>MNMALHEGFVQHQPAASGSWDEEFATVLGELLLDRCDAKDATAALEEMAQRRSQLLKQDLSQQVHRPARFMHLQALAAELDAQAATWHLVWCLHCNEMPPAGTGGPEVLDTAGLRTTRQMLADHISSDAQLTRCAAVIAWLESMADDALNGATGTNRGLVTELDPDAPSRQGRSLHSDNAKAEDRLAYRLWQLVRSGRLKDARALCRACGQPWRAASIGGPGGDFGPLPVGLAAGQAINGDVLVHVVRSAVSSQGGFAAATALPGTGPADSATATVMSALTVLDGQWPAGVLPQASRGLVPPATFDALFAMLAASGVPSVVAAGRDNVHQVRFDAH</sequence>
<evidence type="ECO:0000256" key="6">
    <source>
        <dbReference type="ARBA" id="ARBA00023242"/>
    </source>
</evidence>
<comment type="subunit">
    <text evidence="7">Part of the nuclear pore complex (NPC).</text>
</comment>